<evidence type="ECO:0000256" key="1">
    <source>
        <dbReference type="ARBA" id="ARBA00004141"/>
    </source>
</evidence>
<evidence type="ECO:0000313" key="9">
    <source>
        <dbReference type="EMBL" id="OTW46213.1"/>
    </source>
</evidence>
<evidence type="ECO:0000256" key="5">
    <source>
        <dbReference type="ARBA" id="ARBA00022692"/>
    </source>
</evidence>
<reference evidence="9 10" key="1">
    <citation type="submission" date="2016-10" db="EMBL/GenBank/DDBJ databases">
        <title>Comparative genomics of Bacillus thuringiensis reveals a path to pathogens against multiple invertebrate hosts.</title>
        <authorList>
            <person name="Zheng J."/>
            <person name="Gao Q."/>
            <person name="Liu H."/>
            <person name="Peng D."/>
            <person name="Ruan L."/>
            <person name="Sun M."/>
        </authorList>
    </citation>
    <scope>NUCLEOTIDE SEQUENCE [LARGE SCALE GENOMIC DNA]</scope>
    <source>
        <strain evidence="9">BGSC 4AC1</strain>
    </source>
</reference>
<comment type="subcellular location">
    <subcellularLocation>
        <location evidence="1">Membrane</location>
        <topology evidence="1">Multi-pass membrane protein</topology>
    </subcellularLocation>
</comment>
<keyword evidence="4" id="KW-0309">Germination</keyword>
<evidence type="ECO:0000256" key="7">
    <source>
        <dbReference type="ARBA" id="ARBA00023136"/>
    </source>
</evidence>
<dbReference type="NCBIfam" id="TIGR00912">
    <property type="entry name" value="2A0309"/>
    <property type="match status" value="1"/>
</dbReference>
<feature type="transmembrane region" description="Helical" evidence="8">
    <location>
        <begin position="265"/>
        <end position="287"/>
    </location>
</feature>
<dbReference type="InterPro" id="IPR004761">
    <property type="entry name" value="Spore_GerAB"/>
</dbReference>
<organism evidence="9 10">
    <name type="scientific">Bacillus thuringiensis serovar mexicanensis</name>
    <dbReference type="NCBI Taxonomy" id="180868"/>
    <lineage>
        <taxon>Bacteria</taxon>
        <taxon>Bacillati</taxon>
        <taxon>Bacillota</taxon>
        <taxon>Bacilli</taxon>
        <taxon>Bacillales</taxon>
        <taxon>Bacillaceae</taxon>
        <taxon>Bacillus</taxon>
        <taxon>Bacillus cereus group</taxon>
    </lineage>
</organism>
<gene>
    <name evidence="9" type="ORF">BK699_21475</name>
</gene>
<feature type="transmembrane region" description="Helical" evidence="8">
    <location>
        <begin position="299"/>
        <end position="318"/>
    </location>
</feature>
<keyword evidence="7 8" id="KW-0472">Membrane</keyword>
<evidence type="ECO:0000313" key="10">
    <source>
        <dbReference type="Proteomes" id="UP000195152"/>
    </source>
</evidence>
<dbReference type="Gene3D" id="1.20.1740.10">
    <property type="entry name" value="Amino acid/polyamine transporter I"/>
    <property type="match status" value="1"/>
</dbReference>
<proteinExistence type="inferred from homology"/>
<keyword evidence="6 8" id="KW-1133">Transmembrane helix</keyword>
<keyword evidence="3" id="KW-0813">Transport</keyword>
<evidence type="ECO:0000256" key="8">
    <source>
        <dbReference type="SAM" id="Phobius"/>
    </source>
</evidence>
<feature type="transmembrane region" description="Helical" evidence="8">
    <location>
        <begin position="181"/>
        <end position="201"/>
    </location>
</feature>
<evidence type="ECO:0000256" key="4">
    <source>
        <dbReference type="ARBA" id="ARBA00022544"/>
    </source>
</evidence>
<feature type="transmembrane region" description="Helical" evidence="8">
    <location>
        <begin position="39"/>
        <end position="58"/>
    </location>
</feature>
<comment type="similarity">
    <text evidence="2">Belongs to the amino acid-polyamine-organocation (APC) superfamily. Spore germination protein (SGP) (TC 2.A.3.9) family.</text>
</comment>
<feature type="transmembrane region" description="Helical" evidence="8">
    <location>
        <begin position="106"/>
        <end position="130"/>
    </location>
</feature>
<dbReference type="PANTHER" id="PTHR34975">
    <property type="entry name" value="SPORE GERMINATION PROTEIN A2"/>
    <property type="match status" value="1"/>
</dbReference>
<name>A0A242W453_BACTU</name>
<dbReference type="GO" id="GO:0009847">
    <property type="term" value="P:spore germination"/>
    <property type="evidence" value="ECO:0007669"/>
    <property type="project" value="InterPro"/>
</dbReference>
<feature type="transmembrane region" description="Helical" evidence="8">
    <location>
        <begin position="330"/>
        <end position="350"/>
    </location>
</feature>
<dbReference type="Pfam" id="PF03845">
    <property type="entry name" value="Spore_permease"/>
    <property type="match status" value="1"/>
</dbReference>
<feature type="transmembrane region" description="Helical" evidence="8">
    <location>
        <begin position="79"/>
        <end position="100"/>
    </location>
</feature>
<feature type="transmembrane region" description="Helical" evidence="8">
    <location>
        <begin position="142"/>
        <end position="161"/>
    </location>
</feature>
<evidence type="ECO:0000256" key="3">
    <source>
        <dbReference type="ARBA" id="ARBA00022448"/>
    </source>
</evidence>
<evidence type="ECO:0000256" key="6">
    <source>
        <dbReference type="ARBA" id="ARBA00022989"/>
    </source>
</evidence>
<keyword evidence="5 8" id="KW-0812">Transmembrane</keyword>
<dbReference type="Proteomes" id="UP000195152">
    <property type="component" value="Unassembled WGS sequence"/>
</dbReference>
<sequence length="363" mass="41950">MPKNYINFLQYIFIITGAQLGIGLLQLPRLLAKGAGMDGWISLITGWTLSTLSSLIIIQIMKITDKTLFQILVRYLGRGIGNFFIFLIFLYFSFFSFLILQRSITFIKMWLIPETADYILMFLFSIPIYIIVQNGISTIGRYAKLIFPINIGLLFFYGLAIKEHHNWQHLLPLFNNVASTLQNTPSVLESFLGFEVAFFIYPNLKKKQFTSLGIIIANTITLTVCLVITLSCFLFFSPDEILQYNEPTLSMLKVLEFPFLEHVELYSFALFIFILSTTWMTHIYCAIHSINTLLPKVNTSRQLCLLLFSFTIIMYFSSSTMDQNNMLQKISLYVGIFFSYICPLLLWIYIKGYKHFSGEDNIQ</sequence>
<dbReference type="RefSeq" id="WP_001125702.1">
    <property type="nucleotide sequence ID" value="NZ_NFCF01000088.1"/>
</dbReference>
<protein>
    <submittedName>
        <fullName evidence="9">Spore gernimation protein</fullName>
    </submittedName>
</protein>
<feature type="transmembrane region" description="Helical" evidence="8">
    <location>
        <begin position="213"/>
        <end position="236"/>
    </location>
</feature>
<evidence type="ECO:0000256" key="2">
    <source>
        <dbReference type="ARBA" id="ARBA00007998"/>
    </source>
</evidence>
<dbReference type="AlphaFoldDB" id="A0A242W453"/>
<accession>A0A242W453</accession>
<dbReference type="EMBL" id="NFCF01000088">
    <property type="protein sequence ID" value="OTW46213.1"/>
    <property type="molecule type" value="Genomic_DNA"/>
</dbReference>
<feature type="transmembrane region" description="Helical" evidence="8">
    <location>
        <begin position="7"/>
        <end position="27"/>
    </location>
</feature>
<dbReference type="PANTHER" id="PTHR34975:SF2">
    <property type="entry name" value="SPORE GERMINATION PROTEIN A2"/>
    <property type="match status" value="1"/>
</dbReference>
<dbReference type="GO" id="GO:0016020">
    <property type="term" value="C:membrane"/>
    <property type="evidence" value="ECO:0007669"/>
    <property type="project" value="UniProtKB-SubCell"/>
</dbReference>
<comment type="caution">
    <text evidence="9">The sequence shown here is derived from an EMBL/GenBank/DDBJ whole genome shotgun (WGS) entry which is preliminary data.</text>
</comment>